<dbReference type="InterPro" id="IPR040411">
    <property type="entry name" value="At5g23160-like"/>
</dbReference>
<dbReference type="EMBL" id="JAINDJ010000003">
    <property type="protein sequence ID" value="KAG9452805.1"/>
    <property type="molecule type" value="Genomic_DNA"/>
</dbReference>
<dbReference type="AlphaFoldDB" id="A0AAV7EV72"/>
<feature type="compositionally biased region" description="Low complexity" evidence="1">
    <location>
        <begin position="202"/>
        <end position="211"/>
    </location>
</feature>
<reference evidence="3 4" key="1">
    <citation type="submission" date="2021-07" db="EMBL/GenBank/DDBJ databases">
        <title>The Aristolochia fimbriata genome: insights into angiosperm evolution, floral development and chemical biosynthesis.</title>
        <authorList>
            <person name="Jiao Y."/>
        </authorList>
    </citation>
    <scope>NUCLEOTIDE SEQUENCE [LARGE SCALE GENOMIC DNA]</scope>
    <source>
        <strain evidence="3">IBCAS-2021</strain>
        <tissue evidence="3">Leaf</tissue>
    </source>
</reference>
<gene>
    <name evidence="3" type="ORF">H6P81_005709</name>
</gene>
<protein>
    <submittedName>
        <fullName evidence="3">Uncharacterized protein</fullName>
    </submittedName>
</protein>
<keyword evidence="2" id="KW-0812">Transmembrane</keyword>
<name>A0AAV7EV72_ARIFI</name>
<dbReference type="PANTHER" id="PTHR34379:SF6">
    <property type="entry name" value="PROTEIN 3F"/>
    <property type="match status" value="1"/>
</dbReference>
<feature type="transmembrane region" description="Helical" evidence="2">
    <location>
        <begin position="248"/>
        <end position="275"/>
    </location>
</feature>
<accession>A0AAV7EV72</accession>
<proteinExistence type="predicted"/>
<dbReference type="Proteomes" id="UP000825729">
    <property type="component" value="Unassembled WGS sequence"/>
</dbReference>
<keyword evidence="4" id="KW-1185">Reference proteome</keyword>
<keyword evidence="2" id="KW-0472">Membrane</keyword>
<evidence type="ECO:0000313" key="3">
    <source>
        <dbReference type="EMBL" id="KAG9452805.1"/>
    </source>
</evidence>
<keyword evidence="2" id="KW-1133">Transmembrane helix</keyword>
<sequence>MKERRSARYFLCFRPADADDGGGRMRFVGKTSYDDRGSQSARFGSGREGGLKCPGKRLSVDGDVECSRRSYSDRLTKSAPKDGGGAAFTHLSGYATGGDLSAGDPVSSDQEVHAVESGRRSKSRKAFARVVNAIAFTTAAARSRTGKSSQERKQRSSFASRARGEDKSYRPPRSSAPTLTSSVKPDDEYSRRPPKHDAQKVDSSVSLSRSSTSSSTSVAYSLDSALEEKGSTVCKYPVNSGTTTALCLLAFTLTITILWGRLCAIFWTSTWLYFVRRRQSESPQKTAYSPPESTVKLPEVETKEYKKRIIMEGLLGRNHIHCRA</sequence>
<evidence type="ECO:0000256" key="1">
    <source>
        <dbReference type="SAM" id="MobiDB-lite"/>
    </source>
</evidence>
<feature type="region of interest" description="Disordered" evidence="1">
    <location>
        <begin position="69"/>
        <end position="124"/>
    </location>
</feature>
<evidence type="ECO:0000313" key="4">
    <source>
        <dbReference type="Proteomes" id="UP000825729"/>
    </source>
</evidence>
<organism evidence="3 4">
    <name type="scientific">Aristolochia fimbriata</name>
    <name type="common">White veined hardy Dutchman's pipe vine</name>
    <dbReference type="NCBI Taxonomy" id="158543"/>
    <lineage>
        <taxon>Eukaryota</taxon>
        <taxon>Viridiplantae</taxon>
        <taxon>Streptophyta</taxon>
        <taxon>Embryophyta</taxon>
        <taxon>Tracheophyta</taxon>
        <taxon>Spermatophyta</taxon>
        <taxon>Magnoliopsida</taxon>
        <taxon>Magnoliidae</taxon>
        <taxon>Piperales</taxon>
        <taxon>Aristolochiaceae</taxon>
        <taxon>Aristolochia</taxon>
    </lineage>
</organism>
<feature type="region of interest" description="Disordered" evidence="1">
    <location>
        <begin position="141"/>
        <end position="211"/>
    </location>
</feature>
<feature type="compositionally biased region" description="Basic and acidic residues" evidence="1">
    <location>
        <begin position="110"/>
        <end position="119"/>
    </location>
</feature>
<evidence type="ECO:0000256" key="2">
    <source>
        <dbReference type="SAM" id="Phobius"/>
    </source>
</evidence>
<feature type="compositionally biased region" description="Basic and acidic residues" evidence="1">
    <location>
        <begin position="69"/>
        <end position="80"/>
    </location>
</feature>
<comment type="caution">
    <text evidence="3">The sequence shown here is derived from an EMBL/GenBank/DDBJ whole genome shotgun (WGS) entry which is preliminary data.</text>
</comment>
<feature type="region of interest" description="Disordered" evidence="1">
    <location>
        <begin position="29"/>
        <end position="54"/>
    </location>
</feature>
<dbReference type="PANTHER" id="PTHR34379">
    <property type="entry name" value="OS07G0553800 PROTEIN"/>
    <property type="match status" value="1"/>
</dbReference>
<feature type="compositionally biased region" description="Basic and acidic residues" evidence="1">
    <location>
        <begin position="184"/>
        <end position="200"/>
    </location>
</feature>